<dbReference type="GO" id="GO:0031176">
    <property type="term" value="F:endo-1,4-beta-xylanase activity"/>
    <property type="evidence" value="ECO:0007669"/>
    <property type="project" value="UniProtKB-EC"/>
</dbReference>
<evidence type="ECO:0000259" key="9">
    <source>
        <dbReference type="PROSITE" id="PS51760"/>
    </source>
</evidence>
<evidence type="ECO:0000256" key="7">
    <source>
        <dbReference type="SAM" id="MobiDB-lite"/>
    </source>
</evidence>
<dbReference type="STRING" id="1306861.A0A4U6X4X2"/>
<dbReference type="EC" id="3.2.1.8" evidence="6"/>
<evidence type="ECO:0000313" key="10">
    <source>
        <dbReference type="EMBL" id="TKW50235.1"/>
    </source>
</evidence>
<dbReference type="SUPFAM" id="SSF51445">
    <property type="entry name" value="(Trans)glycosidases"/>
    <property type="match status" value="1"/>
</dbReference>
<sequence>MKFSLALAAAPLAALATPLGATTPAHSHQLHHRNPFPAKLAPRQAPDSIDELIKQRNRLYFGAAGDNGIMQRGKTEAIQLANFGQVTPEYSMKWDATEPAPGNFTWGNADYLVDWAQRNDKIVHGHTLLWHTALPTWVSSIKSKGALTKAIQRHVKEVVKRYKGKIRSWDVVNEIFNDDGTLRNNSFFNVLGEEYVGTAFRAARDADPDAKLYLNDYNLDNKDWAKLPAVVKKVDEWIDQGIPIDGIGSQSHLAANMSSNVEAALRALAASKVSEILITELDIDTAPPAEYAAVVNACLRVRKCRGITVWGVSDSQSWKSEKKPLLFDADYNPKPAYNAIVNTLKSVLEQNGKARQWNKPSFPWQ</sequence>
<dbReference type="PRINTS" id="PR00134">
    <property type="entry name" value="GLHYDRLASE10"/>
</dbReference>
<name>A0A4U6X4X2_9PEZI</name>
<evidence type="ECO:0000256" key="5">
    <source>
        <dbReference type="ARBA" id="ARBA00023326"/>
    </source>
</evidence>
<evidence type="ECO:0000256" key="3">
    <source>
        <dbReference type="ARBA" id="ARBA00023277"/>
    </source>
</evidence>
<evidence type="ECO:0000256" key="6">
    <source>
        <dbReference type="RuleBase" id="RU361174"/>
    </source>
</evidence>
<evidence type="ECO:0000256" key="8">
    <source>
        <dbReference type="SAM" id="SignalP"/>
    </source>
</evidence>
<dbReference type="EMBL" id="PJEX01000421">
    <property type="protein sequence ID" value="TKW50235.1"/>
    <property type="molecule type" value="Genomic_DNA"/>
</dbReference>
<keyword evidence="3 6" id="KW-0119">Carbohydrate metabolism</keyword>
<keyword evidence="11" id="KW-1185">Reference proteome</keyword>
<dbReference type="PANTHER" id="PTHR31490">
    <property type="entry name" value="GLYCOSYL HYDROLASE"/>
    <property type="match status" value="1"/>
</dbReference>
<dbReference type="PANTHER" id="PTHR31490:SF76">
    <property type="entry name" value="ENDO-1,4-BETA-XYLANASE C"/>
    <property type="match status" value="1"/>
</dbReference>
<comment type="similarity">
    <text evidence="1 6">Belongs to the glycosyl hydrolase 10 (cellulase F) family.</text>
</comment>
<dbReference type="PROSITE" id="PS51760">
    <property type="entry name" value="GH10_2"/>
    <property type="match status" value="1"/>
</dbReference>
<dbReference type="InterPro" id="IPR044846">
    <property type="entry name" value="GH10"/>
</dbReference>
<dbReference type="SMART" id="SM00633">
    <property type="entry name" value="Glyco_10"/>
    <property type="match status" value="1"/>
</dbReference>
<dbReference type="Gene3D" id="3.20.20.80">
    <property type="entry name" value="Glycosidases"/>
    <property type="match status" value="1"/>
</dbReference>
<dbReference type="InterPro" id="IPR017853">
    <property type="entry name" value="GH"/>
</dbReference>
<feature type="chain" id="PRO_5020961135" description="Beta-xylanase" evidence="8">
    <location>
        <begin position="17"/>
        <end position="365"/>
    </location>
</feature>
<evidence type="ECO:0000256" key="1">
    <source>
        <dbReference type="ARBA" id="ARBA00007495"/>
    </source>
</evidence>
<dbReference type="AlphaFoldDB" id="A0A4U6X4X2"/>
<gene>
    <name evidence="10" type="primary">XYNA</name>
    <name evidence="10" type="ORF">CTA1_2302</name>
</gene>
<feature type="region of interest" description="Disordered" evidence="7">
    <location>
        <begin position="23"/>
        <end position="44"/>
    </location>
</feature>
<evidence type="ECO:0000256" key="2">
    <source>
        <dbReference type="ARBA" id="ARBA00022801"/>
    </source>
</evidence>
<dbReference type="Proteomes" id="UP000310108">
    <property type="component" value="Unassembled WGS sequence"/>
</dbReference>
<dbReference type="InterPro" id="IPR001000">
    <property type="entry name" value="GH10_dom"/>
</dbReference>
<keyword evidence="8" id="KW-0732">Signal</keyword>
<feature type="signal peptide" evidence="8">
    <location>
        <begin position="1"/>
        <end position="16"/>
    </location>
</feature>
<organism evidence="10 11">
    <name type="scientific">Colletotrichum tanaceti</name>
    <dbReference type="NCBI Taxonomy" id="1306861"/>
    <lineage>
        <taxon>Eukaryota</taxon>
        <taxon>Fungi</taxon>
        <taxon>Dikarya</taxon>
        <taxon>Ascomycota</taxon>
        <taxon>Pezizomycotina</taxon>
        <taxon>Sordariomycetes</taxon>
        <taxon>Hypocreomycetidae</taxon>
        <taxon>Glomerellales</taxon>
        <taxon>Glomerellaceae</taxon>
        <taxon>Colletotrichum</taxon>
        <taxon>Colletotrichum destructivum species complex</taxon>
    </lineage>
</organism>
<dbReference type="Pfam" id="PF00331">
    <property type="entry name" value="Glyco_hydro_10"/>
    <property type="match status" value="1"/>
</dbReference>
<feature type="domain" description="GH10" evidence="9">
    <location>
        <begin position="43"/>
        <end position="343"/>
    </location>
</feature>
<dbReference type="GO" id="GO:0045493">
    <property type="term" value="P:xylan catabolic process"/>
    <property type="evidence" value="ECO:0007669"/>
    <property type="project" value="UniProtKB-KW"/>
</dbReference>
<accession>A0A4U6X4X2</accession>
<proteinExistence type="inferred from homology"/>
<comment type="catalytic activity">
    <reaction evidence="6">
        <text>Endohydrolysis of (1-&gt;4)-beta-D-xylosidic linkages in xylans.</text>
        <dbReference type="EC" id="3.2.1.8"/>
    </reaction>
</comment>
<keyword evidence="5 6" id="KW-0624">Polysaccharide degradation</keyword>
<evidence type="ECO:0000313" key="11">
    <source>
        <dbReference type="Proteomes" id="UP000310108"/>
    </source>
</evidence>
<keyword evidence="4 6" id="KW-0326">Glycosidase</keyword>
<keyword evidence="10" id="KW-0858">Xylan degradation</keyword>
<reference evidence="10 11" key="1">
    <citation type="journal article" date="2019" name="PLoS ONE">
        <title>Comparative genome analysis indicates high evolutionary potential of pathogenicity genes in Colletotrichum tanaceti.</title>
        <authorList>
            <person name="Lelwala R.V."/>
            <person name="Korhonen P.K."/>
            <person name="Young N.D."/>
            <person name="Scott J.B."/>
            <person name="Ades P.A."/>
            <person name="Gasser R.B."/>
            <person name="Taylor P.W.J."/>
        </authorList>
    </citation>
    <scope>NUCLEOTIDE SEQUENCE [LARGE SCALE GENOMIC DNA]</scope>
    <source>
        <strain evidence="10">BRIP57314</strain>
    </source>
</reference>
<comment type="caution">
    <text evidence="10">The sequence shown here is derived from an EMBL/GenBank/DDBJ whole genome shotgun (WGS) entry which is preliminary data.</text>
</comment>
<dbReference type="OrthoDB" id="3055998at2759"/>
<protein>
    <recommendedName>
        <fullName evidence="6">Beta-xylanase</fullName>
        <ecNumber evidence="6">3.2.1.8</ecNumber>
    </recommendedName>
</protein>
<evidence type="ECO:0000256" key="4">
    <source>
        <dbReference type="ARBA" id="ARBA00023295"/>
    </source>
</evidence>
<keyword evidence="2 6" id="KW-0378">Hydrolase</keyword>